<evidence type="ECO:0000256" key="5">
    <source>
        <dbReference type="ARBA" id="ARBA00022801"/>
    </source>
</evidence>
<dbReference type="AlphaFoldDB" id="S9VRN6"/>
<dbReference type="eggNOG" id="KOG0947">
    <property type="taxonomic scope" value="Eukaryota"/>
</dbReference>
<evidence type="ECO:0000256" key="2">
    <source>
        <dbReference type="ARBA" id="ARBA00010140"/>
    </source>
</evidence>
<evidence type="ECO:0000256" key="1">
    <source>
        <dbReference type="ARBA" id="ARBA00004496"/>
    </source>
</evidence>
<evidence type="ECO:0000256" key="8">
    <source>
        <dbReference type="ARBA" id="ARBA00022884"/>
    </source>
</evidence>
<dbReference type="CDD" id="cd18795">
    <property type="entry name" value="SF2_C_Ski2"/>
    <property type="match status" value="1"/>
</dbReference>
<dbReference type="SMART" id="SM00490">
    <property type="entry name" value="HELICc"/>
    <property type="match status" value="1"/>
</dbReference>
<keyword evidence="7" id="KW-0067">ATP-binding</keyword>
<evidence type="ECO:0000256" key="10">
    <source>
        <dbReference type="SAM" id="MobiDB-lite"/>
    </source>
</evidence>
<dbReference type="SUPFAM" id="SSF52540">
    <property type="entry name" value="P-loop containing nucleoside triphosphate hydrolases"/>
    <property type="match status" value="1"/>
</dbReference>
<dbReference type="SMART" id="SM01142">
    <property type="entry name" value="DSHCT"/>
    <property type="match status" value="1"/>
</dbReference>
<dbReference type="STRING" id="653667.S9VRN6"/>
<dbReference type="InterPro" id="IPR027417">
    <property type="entry name" value="P-loop_NTPase"/>
</dbReference>
<evidence type="ECO:0000313" key="13">
    <source>
        <dbReference type="EMBL" id="EPY50593.1"/>
    </source>
</evidence>
<comment type="similarity">
    <text evidence="2">Belongs to the helicase family. SKI2 subfamily.</text>
</comment>
<dbReference type="PROSITE" id="PS51192">
    <property type="entry name" value="HELICASE_ATP_BIND_1"/>
    <property type="match status" value="1"/>
</dbReference>
<dbReference type="FunFam" id="1.10.3380.30:FF:000001">
    <property type="entry name" value="Ski2 ATP-dependent RNA helicase"/>
    <property type="match status" value="1"/>
</dbReference>
<dbReference type="InterPro" id="IPR001650">
    <property type="entry name" value="Helicase_C-like"/>
</dbReference>
<dbReference type="Pfam" id="PF17911">
    <property type="entry name" value="Ski2_N"/>
    <property type="match status" value="1"/>
</dbReference>
<dbReference type="PROSITE" id="PS51194">
    <property type="entry name" value="HELICASE_CTER"/>
    <property type="match status" value="1"/>
</dbReference>
<dbReference type="GO" id="GO:0003724">
    <property type="term" value="F:RNA helicase activity"/>
    <property type="evidence" value="ECO:0007669"/>
    <property type="project" value="InterPro"/>
</dbReference>
<evidence type="ECO:0000313" key="14">
    <source>
        <dbReference type="Proteomes" id="UP000015464"/>
    </source>
</evidence>
<dbReference type="InterPro" id="IPR011545">
    <property type="entry name" value="DEAD/DEAH_box_helicase_dom"/>
</dbReference>
<dbReference type="GO" id="GO:0005524">
    <property type="term" value="F:ATP binding"/>
    <property type="evidence" value="ECO:0007669"/>
    <property type="project" value="UniProtKB-KW"/>
</dbReference>
<dbReference type="GeneID" id="25035195"/>
<dbReference type="GO" id="GO:0030968">
    <property type="term" value="P:endoplasmic reticulum unfolded protein response"/>
    <property type="evidence" value="ECO:0007669"/>
    <property type="project" value="EnsemblFungi"/>
</dbReference>
<evidence type="ECO:0000256" key="3">
    <source>
        <dbReference type="ARBA" id="ARBA00022490"/>
    </source>
</evidence>
<dbReference type="Pfam" id="PF08148">
    <property type="entry name" value="DSHCT"/>
    <property type="match status" value="1"/>
</dbReference>
<dbReference type="Pfam" id="PF00271">
    <property type="entry name" value="Helicase_C"/>
    <property type="match status" value="1"/>
</dbReference>
<dbReference type="Pfam" id="PF13234">
    <property type="entry name" value="MTR4_beta-barrel"/>
    <property type="match status" value="1"/>
</dbReference>
<dbReference type="OrthoDB" id="64767at2759"/>
<dbReference type="PIRSF" id="PIRSF005198">
    <property type="entry name" value="Antiviral_helicase_SKI2"/>
    <property type="match status" value="1"/>
</dbReference>
<keyword evidence="5" id="KW-0378">Hydrolase</keyword>
<feature type="region of interest" description="Disordered" evidence="10">
    <location>
        <begin position="493"/>
        <end position="532"/>
    </location>
</feature>
<dbReference type="InterPro" id="IPR014001">
    <property type="entry name" value="Helicase_ATP-bd"/>
</dbReference>
<dbReference type="PANTHER" id="PTHR12131">
    <property type="entry name" value="ATP-DEPENDENT RNA AND DNA HELICASE"/>
    <property type="match status" value="1"/>
</dbReference>
<dbReference type="InterPro" id="IPR040801">
    <property type="entry name" value="Ski2_N"/>
</dbReference>
<evidence type="ECO:0000259" key="12">
    <source>
        <dbReference type="PROSITE" id="PS51194"/>
    </source>
</evidence>
<keyword evidence="6 13" id="KW-0347">Helicase</keyword>
<dbReference type="Pfam" id="PF21408">
    <property type="entry name" value="MTR4-like_stalk"/>
    <property type="match status" value="1"/>
</dbReference>
<comment type="subcellular location">
    <subcellularLocation>
        <location evidence="1">Cytoplasm</location>
    </subcellularLocation>
</comment>
<dbReference type="GO" id="GO:0003723">
    <property type="term" value="F:RNA binding"/>
    <property type="evidence" value="ECO:0007669"/>
    <property type="project" value="UniProtKB-KW"/>
</dbReference>
<evidence type="ECO:0000259" key="11">
    <source>
        <dbReference type="PROSITE" id="PS51192"/>
    </source>
</evidence>
<dbReference type="InterPro" id="IPR016438">
    <property type="entry name" value="SKI2-like"/>
</dbReference>
<accession>S9VRN6</accession>
<dbReference type="OMA" id="DHVNIIM"/>
<dbReference type="HOGENOM" id="CLU_002902_1_4_1"/>
<name>S9VRN6_SCHCR</name>
<dbReference type="InterPro" id="IPR048392">
    <property type="entry name" value="MTR4-like_stalk"/>
</dbReference>
<gene>
    <name evidence="13" type="ORF">SPOG_00864</name>
</gene>
<dbReference type="InterPro" id="IPR025696">
    <property type="entry name" value="Beta-barrel_MTR4"/>
</dbReference>
<dbReference type="EMBL" id="KE546992">
    <property type="protein sequence ID" value="EPY50593.1"/>
    <property type="molecule type" value="Genomic_DNA"/>
</dbReference>
<feature type="domain" description="Helicase C-terminal" evidence="12">
    <location>
        <begin position="544"/>
        <end position="737"/>
    </location>
</feature>
<evidence type="ECO:0000256" key="4">
    <source>
        <dbReference type="ARBA" id="ARBA00022741"/>
    </source>
</evidence>
<dbReference type="InterPro" id="IPR012961">
    <property type="entry name" value="Ski2/MTR4_C"/>
</dbReference>
<dbReference type="PANTHER" id="PTHR12131:SF1">
    <property type="entry name" value="ATP-DEPENDENT RNA HELICASE SUPV3L1, MITOCHONDRIAL-RELATED"/>
    <property type="match status" value="1"/>
</dbReference>
<evidence type="ECO:0000256" key="6">
    <source>
        <dbReference type="ARBA" id="ARBA00022806"/>
    </source>
</evidence>
<dbReference type="Gene3D" id="1.10.3380.30">
    <property type="match status" value="2"/>
</dbReference>
<dbReference type="SMART" id="SM00487">
    <property type="entry name" value="DEXDc"/>
    <property type="match status" value="1"/>
</dbReference>
<dbReference type="GO" id="GO:0016787">
    <property type="term" value="F:hydrolase activity"/>
    <property type="evidence" value="ECO:0007669"/>
    <property type="project" value="UniProtKB-KW"/>
</dbReference>
<keyword evidence="8" id="KW-0694">RNA-binding</keyword>
<keyword evidence="3" id="KW-0963">Cytoplasm</keyword>
<dbReference type="FunFam" id="3.40.50.300:FF:000354">
    <property type="entry name" value="ATP-dependent RNA helicase SKI2"/>
    <property type="match status" value="1"/>
</dbReference>
<reference evidence="13 14" key="1">
    <citation type="journal article" date="2011" name="Science">
        <title>Comparative functional genomics of the fission yeasts.</title>
        <authorList>
            <person name="Rhind N."/>
            <person name="Chen Z."/>
            <person name="Yassour M."/>
            <person name="Thompson D.A."/>
            <person name="Haas B.J."/>
            <person name="Habib N."/>
            <person name="Wapinski I."/>
            <person name="Roy S."/>
            <person name="Lin M.F."/>
            <person name="Heiman D.I."/>
            <person name="Young S.K."/>
            <person name="Furuya K."/>
            <person name="Guo Y."/>
            <person name="Pidoux A."/>
            <person name="Chen H.M."/>
            <person name="Robbertse B."/>
            <person name="Goldberg J.M."/>
            <person name="Aoki K."/>
            <person name="Bayne E.H."/>
            <person name="Berlin A.M."/>
            <person name="Desjardins C.A."/>
            <person name="Dobbs E."/>
            <person name="Dukaj L."/>
            <person name="Fan L."/>
            <person name="FitzGerald M.G."/>
            <person name="French C."/>
            <person name="Gujja S."/>
            <person name="Hansen K."/>
            <person name="Keifenheim D."/>
            <person name="Levin J.Z."/>
            <person name="Mosher R.A."/>
            <person name="Mueller C.A."/>
            <person name="Pfiffner J."/>
            <person name="Priest M."/>
            <person name="Russ C."/>
            <person name="Smialowska A."/>
            <person name="Swoboda P."/>
            <person name="Sykes S.M."/>
            <person name="Vaughn M."/>
            <person name="Vengrova S."/>
            <person name="Yoder R."/>
            <person name="Zeng Q."/>
            <person name="Allshire R."/>
            <person name="Baulcombe D."/>
            <person name="Birren B.W."/>
            <person name="Brown W."/>
            <person name="Ekwall K."/>
            <person name="Kellis M."/>
            <person name="Leatherwood J."/>
            <person name="Levin H."/>
            <person name="Margalit H."/>
            <person name="Martienssen R."/>
            <person name="Nieduszynski C.A."/>
            <person name="Spatafora J.W."/>
            <person name="Friedman N."/>
            <person name="Dalgaard J.Z."/>
            <person name="Baumann P."/>
            <person name="Niki H."/>
            <person name="Regev A."/>
            <person name="Nusbaum C."/>
        </authorList>
    </citation>
    <scope>NUCLEOTIDE SEQUENCE [LARGE SCALE GENOMIC DNA]</scope>
    <source>
        <strain evidence="14">OY26 / ATCC MYA-4695 / CBS 11777 / NBRC 106824 / NRRL Y48691</strain>
    </source>
</reference>
<keyword evidence="4" id="KW-0547">Nucleotide-binding</keyword>
<feature type="region of interest" description="Disordered" evidence="10">
    <location>
        <begin position="130"/>
        <end position="150"/>
    </location>
</feature>
<evidence type="ECO:0000256" key="9">
    <source>
        <dbReference type="SAM" id="Coils"/>
    </source>
</evidence>
<keyword evidence="14" id="KW-1185">Reference proteome</keyword>
<dbReference type="GO" id="GO:1990074">
    <property type="term" value="P:polyuridylation-dependent mRNA catabolic process"/>
    <property type="evidence" value="ECO:0007669"/>
    <property type="project" value="EnsemblFungi"/>
</dbReference>
<dbReference type="Pfam" id="PF00270">
    <property type="entry name" value="DEAD"/>
    <property type="match status" value="1"/>
</dbReference>
<protein>
    <submittedName>
        <fullName evidence="13">Ski complex RNA helicase Ski2</fullName>
    </submittedName>
</protein>
<dbReference type="Proteomes" id="UP000015464">
    <property type="component" value="Unassembled WGS sequence"/>
</dbReference>
<dbReference type="Gene3D" id="3.40.50.300">
    <property type="entry name" value="P-loop containing nucleotide triphosphate hydrolases"/>
    <property type="match status" value="2"/>
</dbReference>
<sequence length="1214" mass="138360">MSESLLSSIHASSQLRHVRDNLNTKKCTSEGDFVSSLDINQESQTFLKPAKSFSHEWVKKLQKQWEKEVDHNVLFNFPKSLSRTNLQFRRQGLEGHIIDYKEVSEDIADLNSKNSSSFLRKPASKSEFVRGSTNNIPFLTDDPDDPQKTAAPKPVQMALKGEDGLYQVPPGFSRGLVMNKSVEGNNLNDEFNPDTWETKMVRPSTRQFTTLNELNEHLKSINSKHTEIDDLLPDKSTIVALPSSSGTVSKRKEYAHVVDSRATINNFHQLVPEMALSFPFELDSFQKEAVYHLEMGDSVFVAAHTSAGKTVVAEYAIALAQKHMTKAIYTSPIKALSNQKFRDFKEKFEDVGILTGDVQVNPEASCLIMTTEILRSMLYRGADLIRDVEFVIFDEVHYVNDLERGVVWEEVIIMLPPHITVILLSATVPNTKEFASWVGRTKKKNIYVISTSKRPVPLEHYLWVKNNVYKVVDQHGRFLMDGYKAANDTLKKPDKILPPSNNNNARGRGGAPRGRGSQVNLMRGRGNAKSAERRDANTWVHLAGHLQKNKLLPVIIFVFSKKRCEEYVDTLSNRDLNNHQEKSEVHIVIEKAVARLKKEDRTLPQIGRMREMLSRGLAVHHGGLLPIVKEIVELLFQRGLVKILFATETFAMGVNMPARSVVFSGIQKHDGRSFRELLPGEYTQCSGRAGRRGLDVTGTVIILSRADLPDTASLRHMILGPSTKLISQFRLTYNMILNLLRVETLRIEDMIKRSFSENANQTLMPQHEAEIKSNEEQLSLLKKELNEIDIQQMKECIVYSEDYKAYSRKLHLKAISAATGRRVFRDGRLIVYQQPDSTRSIGVLLGTAMRTTSADCTLEVAYLTPQNAMKRPSDLLAFTEPFLDILDASLFTENNQFKFGLVSLSSVERVCKTILRIDCGGIRDRRGGAFRRLSDQFASVKGFNDNVFDEADWSKVKDFDFHEAQEKRTYVGQKLMFYEPLLQDNFVTQYALCFQEYDLENNIRNLRDFISDQNLELLPDYEQRIRVLQELQYIDENKTVLLKGRVACEINSTSELVLTELILENSLGEFSCEETIALLSAFVFDEKTEVEPNISSHLQKGKEMILQVAERVNRIQEKHQVLYFNEGNDFESQPRFGLMEVCYEWARGMSFNRITDLTDILEGSIVRTIIRLDEVLRECRGAARVVGDASMYSKMEECQNLIRRNIVFCPSLYM</sequence>
<dbReference type="InterPro" id="IPR050699">
    <property type="entry name" value="RNA-DNA_Helicase"/>
</dbReference>
<keyword evidence="9" id="KW-0175">Coiled coil</keyword>
<dbReference type="GO" id="GO:0070478">
    <property type="term" value="P:nuclear-transcribed mRNA catabolic process, 3'-5' exonucleolytic nonsense-mediated decay"/>
    <property type="evidence" value="ECO:0007669"/>
    <property type="project" value="TreeGrafter"/>
</dbReference>
<evidence type="ECO:0000256" key="7">
    <source>
        <dbReference type="ARBA" id="ARBA00022840"/>
    </source>
</evidence>
<feature type="domain" description="Helicase ATP-binding" evidence="11">
    <location>
        <begin position="290"/>
        <end position="446"/>
    </location>
</feature>
<organism evidence="13 14">
    <name type="scientific">Schizosaccharomyces cryophilus (strain OY26 / ATCC MYA-4695 / CBS 11777 / NBRC 106824 / NRRL Y48691)</name>
    <name type="common">Fission yeast</name>
    <dbReference type="NCBI Taxonomy" id="653667"/>
    <lineage>
        <taxon>Eukaryota</taxon>
        <taxon>Fungi</taxon>
        <taxon>Dikarya</taxon>
        <taxon>Ascomycota</taxon>
        <taxon>Taphrinomycotina</taxon>
        <taxon>Schizosaccharomycetes</taxon>
        <taxon>Schizosaccharomycetales</taxon>
        <taxon>Schizosaccharomycetaceae</taxon>
        <taxon>Schizosaccharomyces</taxon>
    </lineage>
</organism>
<dbReference type="GO" id="GO:0055087">
    <property type="term" value="C:Ski complex"/>
    <property type="evidence" value="ECO:0007669"/>
    <property type="project" value="TreeGrafter"/>
</dbReference>
<proteinExistence type="inferred from homology"/>
<dbReference type="FunFam" id="3.40.50.300:FF:000987">
    <property type="entry name" value="DEAD/DEAH box RNA helicase"/>
    <property type="match status" value="1"/>
</dbReference>
<dbReference type="RefSeq" id="XP_013024495.1">
    <property type="nucleotide sequence ID" value="XM_013169041.1"/>
</dbReference>
<feature type="coiled-coil region" evidence="9">
    <location>
        <begin position="764"/>
        <end position="791"/>
    </location>
</feature>